<gene>
    <name evidence="1" type="ORF">E0I61_09205</name>
</gene>
<evidence type="ECO:0008006" key="3">
    <source>
        <dbReference type="Google" id="ProtNLM"/>
    </source>
</evidence>
<accession>A0ABY2DRK8</accession>
<dbReference type="Proteomes" id="UP000294685">
    <property type="component" value="Unassembled WGS sequence"/>
</dbReference>
<sequence>MEEQLYAFDESGNTGSDLLNSEQPVFILSSVRLTENEAQELRGILTAKGNELKFARLKKSKRYQNEIIALLNHDIISDETVQIALFHKQYCIWLHTVDRLIEPVLKEDIDTDVYEDGQNIALTNMLFFCVPVFCDPDAVEVYKHAFIKLFQFRDEVHIDKFYTAVENLIASSKDEKFVDALLLILGSYPYIDDILDRWDKYNFDSTLSAFINLIDYWGRKTDKSFYAFVDNSKPLVHHKELIDLVSNINEEGEIGTDRRKLKLPLKLIDIKFADSKDVHTVQIADVIAGAANHYYKAIADPQYADEFSEKIGKTKLVDLLYSPVWPHMAFTPEELGTEYDGGENILDSLVSLSTKRDKKE</sequence>
<keyword evidence="2" id="KW-1185">Reference proteome</keyword>
<dbReference type="Pfam" id="PF12686">
    <property type="entry name" value="DUF3800"/>
    <property type="match status" value="1"/>
</dbReference>
<dbReference type="RefSeq" id="WP_132070885.1">
    <property type="nucleotide sequence ID" value="NZ_SMLH01000004.1"/>
</dbReference>
<dbReference type="EMBL" id="SMLH01000004">
    <property type="protein sequence ID" value="TDE29329.1"/>
    <property type="molecule type" value="Genomic_DNA"/>
</dbReference>
<organism evidence="1 2">
    <name type="scientific">Flavobacterium ranwuense</name>
    <dbReference type="NCBI Taxonomy" id="2541725"/>
    <lineage>
        <taxon>Bacteria</taxon>
        <taxon>Pseudomonadati</taxon>
        <taxon>Bacteroidota</taxon>
        <taxon>Flavobacteriia</taxon>
        <taxon>Flavobacteriales</taxon>
        <taxon>Flavobacteriaceae</taxon>
        <taxon>Flavobacterium</taxon>
    </lineage>
</organism>
<proteinExistence type="predicted"/>
<dbReference type="InterPro" id="IPR024524">
    <property type="entry name" value="DUF3800"/>
</dbReference>
<comment type="caution">
    <text evidence="1">The sequence shown here is derived from an EMBL/GenBank/DDBJ whole genome shotgun (WGS) entry which is preliminary data.</text>
</comment>
<evidence type="ECO:0000313" key="1">
    <source>
        <dbReference type="EMBL" id="TDE29329.1"/>
    </source>
</evidence>
<name>A0ABY2DRK8_9FLAO</name>
<evidence type="ECO:0000313" key="2">
    <source>
        <dbReference type="Proteomes" id="UP000294685"/>
    </source>
</evidence>
<protein>
    <recommendedName>
        <fullName evidence="3">DUF3800 domain-containing protein</fullName>
    </recommendedName>
</protein>
<reference evidence="1 2" key="1">
    <citation type="submission" date="2019-03" db="EMBL/GenBank/DDBJ databases">
        <title>Novel species of Flavobacterium.</title>
        <authorList>
            <person name="Liu Q."/>
            <person name="Xin Y.-H."/>
        </authorList>
    </citation>
    <scope>NUCLEOTIDE SEQUENCE [LARGE SCALE GENOMIC DNA]</scope>
    <source>
        <strain evidence="1 2">LB2P22</strain>
    </source>
</reference>